<evidence type="ECO:0008006" key="3">
    <source>
        <dbReference type="Google" id="ProtNLM"/>
    </source>
</evidence>
<proteinExistence type="predicted"/>
<reference evidence="1 2" key="1">
    <citation type="journal article" date="2021" name="Sci. Rep.">
        <title>The distribution of antibiotic resistance genes in chicken gut microbiota commensals.</title>
        <authorList>
            <person name="Juricova H."/>
            <person name="Matiasovicova J."/>
            <person name="Kubasova T."/>
            <person name="Cejkova D."/>
            <person name="Rychlik I."/>
        </authorList>
    </citation>
    <scope>NUCLEOTIDE SEQUENCE [LARGE SCALE GENOMIC DNA]</scope>
    <source>
        <strain evidence="1 2">An425</strain>
    </source>
</reference>
<sequence>MKNQSKKILRLPVKTEYFNQIKAGTKTEEYREVKEYWGKRLVKNYDEVWITLGYPASDEEDKILKFKWASYEIKEIVHKEFGNKPTRVYAIKLEEKKL</sequence>
<dbReference type="EMBL" id="JACJLT010000037">
    <property type="protein sequence ID" value="MBM6875119.1"/>
    <property type="molecule type" value="Genomic_DNA"/>
</dbReference>
<comment type="caution">
    <text evidence="1">The sequence shown here is derived from an EMBL/GenBank/DDBJ whole genome shotgun (WGS) entry which is preliminary data.</text>
</comment>
<gene>
    <name evidence="1" type="ORF">H6A04_05555</name>
</gene>
<keyword evidence="2" id="KW-1185">Reference proteome</keyword>
<dbReference type="RefSeq" id="WP_204716069.1">
    <property type="nucleotide sequence ID" value="NZ_JACJLT010000037.1"/>
</dbReference>
<name>A0ABS2G373_FUSMR</name>
<organism evidence="1 2">
    <name type="scientific">Fusobacterium mortiferum</name>
    <dbReference type="NCBI Taxonomy" id="850"/>
    <lineage>
        <taxon>Bacteria</taxon>
        <taxon>Fusobacteriati</taxon>
        <taxon>Fusobacteriota</taxon>
        <taxon>Fusobacteriia</taxon>
        <taxon>Fusobacteriales</taxon>
        <taxon>Fusobacteriaceae</taxon>
        <taxon>Fusobacterium</taxon>
    </lineage>
</organism>
<dbReference type="Proteomes" id="UP000728968">
    <property type="component" value="Unassembled WGS sequence"/>
</dbReference>
<evidence type="ECO:0000313" key="2">
    <source>
        <dbReference type="Proteomes" id="UP000728968"/>
    </source>
</evidence>
<protein>
    <recommendedName>
        <fullName evidence="3">ASCH domain-containing protein</fullName>
    </recommendedName>
</protein>
<evidence type="ECO:0000313" key="1">
    <source>
        <dbReference type="EMBL" id="MBM6875119.1"/>
    </source>
</evidence>
<accession>A0ABS2G373</accession>